<evidence type="ECO:0000313" key="3">
    <source>
        <dbReference type="Proteomes" id="UP001500540"/>
    </source>
</evidence>
<organism evidence="2 3">
    <name type="scientific">Microbacterium kribbense</name>
    <dbReference type="NCBI Taxonomy" id="433645"/>
    <lineage>
        <taxon>Bacteria</taxon>
        <taxon>Bacillati</taxon>
        <taxon>Actinomycetota</taxon>
        <taxon>Actinomycetes</taxon>
        <taxon>Micrococcales</taxon>
        <taxon>Microbacteriaceae</taxon>
        <taxon>Microbacterium</taxon>
    </lineage>
</organism>
<accession>A0ABP7GHW0</accession>
<evidence type="ECO:0000259" key="1">
    <source>
        <dbReference type="Pfam" id="PF17775"/>
    </source>
</evidence>
<gene>
    <name evidence="2" type="ORF">GCM10022240_12360</name>
</gene>
<name>A0ABP7GHW0_9MICO</name>
<reference evidence="3" key="1">
    <citation type="journal article" date="2019" name="Int. J. Syst. Evol. Microbiol.">
        <title>The Global Catalogue of Microorganisms (GCM) 10K type strain sequencing project: providing services to taxonomists for standard genome sequencing and annotation.</title>
        <authorList>
            <consortium name="The Broad Institute Genomics Platform"/>
            <consortium name="The Broad Institute Genome Sequencing Center for Infectious Disease"/>
            <person name="Wu L."/>
            <person name="Ma J."/>
        </authorList>
    </citation>
    <scope>NUCLEOTIDE SEQUENCE [LARGE SCALE GENOMIC DNA]</scope>
    <source>
        <strain evidence="3">JCM 16950</strain>
    </source>
</reference>
<proteinExistence type="predicted"/>
<keyword evidence="3" id="KW-1185">Reference proteome</keyword>
<dbReference type="RefSeq" id="WP_344781639.1">
    <property type="nucleotide sequence ID" value="NZ_BAABAF010000004.1"/>
</dbReference>
<protein>
    <submittedName>
        <fullName evidence="2">YchJ family protein</fullName>
    </submittedName>
</protein>
<dbReference type="InterPro" id="IPR032710">
    <property type="entry name" value="NTF2-like_dom_sf"/>
</dbReference>
<evidence type="ECO:0000313" key="2">
    <source>
        <dbReference type="EMBL" id="GAA3761371.1"/>
    </source>
</evidence>
<comment type="caution">
    <text evidence="2">The sequence shown here is derived from an EMBL/GenBank/DDBJ whole genome shotgun (WGS) entry which is preliminary data.</text>
</comment>
<dbReference type="Gene3D" id="3.10.450.50">
    <property type="match status" value="1"/>
</dbReference>
<dbReference type="EMBL" id="BAABAF010000004">
    <property type="protein sequence ID" value="GAA3761371.1"/>
    <property type="molecule type" value="Genomic_DNA"/>
</dbReference>
<sequence>MDEPETAEQLMRSRFDAFRRGDAAWLLRTWHPSTRPVALDLTGNPRWRGLQIVDVVDGGAGDDTGIVEFRATHFADEGIGILHERSRFVRQDGRWFYLDGEIRG</sequence>
<dbReference type="SUPFAM" id="SSF54427">
    <property type="entry name" value="NTF2-like"/>
    <property type="match status" value="1"/>
</dbReference>
<dbReference type="Pfam" id="PF17775">
    <property type="entry name" value="YchJ_M-like"/>
    <property type="match status" value="1"/>
</dbReference>
<feature type="domain" description="YchJ-like middle NTF2-like" evidence="1">
    <location>
        <begin position="6"/>
        <end position="100"/>
    </location>
</feature>
<dbReference type="InterPro" id="IPR048469">
    <property type="entry name" value="YchJ-like_M"/>
</dbReference>
<dbReference type="Proteomes" id="UP001500540">
    <property type="component" value="Unassembled WGS sequence"/>
</dbReference>